<evidence type="ECO:0000313" key="2">
    <source>
        <dbReference type="Proteomes" id="UP001252243"/>
    </source>
</evidence>
<evidence type="ECO:0000313" key="1">
    <source>
        <dbReference type="EMBL" id="MDR7082682.1"/>
    </source>
</evidence>
<comment type="caution">
    <text evidence="1">The sequence shown here is derived from an EMBL/GenBank/DDBJ whole genome shotgun (WGS) entry which is preliminary data.</text>
</comment>
<gene>
    <name evidence="1" type="ORF">J2X01_001971</name>
</gene>
<keyword evidence="2" id="KW-1185">Reference proteome</keyword>
<dbReference type="RefSeq" id="WP_310056310.1">
    <property type="nucleotide sequence ID" value="NZ_JAVDVQ010000006.1"/>
</dbReference>
<protein>
    <submittedName>
        <fullName evidence="1">Uncharacterized protein</fullName>
    </submittedName>
</protein>
<accession>A0ABU1UBY3</accession>
<sequence length="93" mass="10517">MPERQVTTMHIKEQWNRLDPATQQWLIENPGCIILPRTLTTIFNEATGENADADVHGETVLTEEDRDFIQAKAREATAAGTPSDFRFFDATQP</sequence>
<proteinExistence type="predicted"/>
<dbReference type="Proteomes" id="UP001252243">
    <property type="component" value="Unassembled WGS sequence"/>
</dbReference>
<name>A0ABU1UBY3_9MICC</name>
<dbReference type="EMBL" id="JAVDVQ010000006">
    <property type="protein sequence ID" value="MDR7082682.1"/>
    <property type="molecule type" value="Genomic_DNA"/>
</dbReference>
<organism evidence="1 2">
    <name type="scientific">Arthrobacter ginsengisoli</name>
    <dbReference type="NCBI Taxonomy" id="1356565"/>
    <lineage>
        <taxon>Bacteria</taxon>
        <taxon>Bacillati</taxon>
        <taxon>Actinomycetota</taxon>
        <taxon>Actinomycetes</taxon>
        <taxon>Micrococcales</taxon>
        <taxon>Micrococcaceae</taxon>
        <taxon>Arthrobacter</taxon>
    </lineage>
</organism>
<reference evidence="1 2" key="1">
    <citation type="submission" date="2023-07" db="EMBL/GenBank/DDBJ databases">
        <title>Sorghum-associated microbial communities from plants grown in Nebraska, USA.</title>
        <authorList>
            <person name="Schachtman D."/>
        </authorList>
    </citation>
    <scope>NUCLEOTIDE SEQUENCE [LARGE SCALE GENOMIC DNA]</scope>
    <source>
        <strain evidence="1 2">BE167</strain>
    </source>
</reference>